<feature type="domain" description="Methyltransferase" evidence="2">
    <location>
        <begin position="50"/>
        <end position="156"/>
    </location>
</feature>
<dbReference type="GO" id="GO:0008168">
    <property type="term" value="F:methyltransferase activity"/>
    <property type="evidence" value="ECO:0007669"/>
    <property type="project" value="UniProtKB-KW"/>
</dbReference>
<dbReference type="Pfam" id="PF10119">
    <property type="entry name" value="MethyTransf_Reg"/>
    <property type="match status" value="1"/>
</dbReference>
<sequence length="535" mass="58304">MTAHDSLNQAISDSYDETPYTSYPFAHTAPAHLQSVARLYGLEVPAPSTARVLELGCAAGGNLLPFAISNPQAHVVGIDLSPIQIAEGQALIEKMGVRNLDLRAISITDIDASFGQFDYIICHGVFSWVPVEVKAAILRICRENLSPNGVACISYNTYPGWKALDVLRDAMQLNSFGTPSPAEKLGRAKAVLTLMEQGLASDNAMRLGLQVAAKYLRQQSDHYLLHEYLEAVNSPCYFVEFLATAQEAGLAYVGDAQPESSIPSNFGDNVAAQVGALTQDAPRELREQFLDFAIGRQFRQSLLTHASRQPGILAQPEAGCFADMHFGLQVKPDDSADGNKEHGVRQYRANNGRGIGSRDAIFIAIVERLRQAWPASVAFADLMQDAKALAPQQPEDTLAVTVMIHLVSLLNIGSLWYRLEPLPYEKNLSSSPKLIPGAMALLQAADSGDLQVGHYNLWHQLVRPGKDAVIHFVARRLTGEVGQAELRTQLRDALFAGKLEHPDGLTTKGVRNLDQTAQDLLNRALIAMRVQGLIL</sequence>
<keyword evidence="3" id="KW-0808">Transferase</keyword>
<dbReference type="EMBL" id="CP132976">
    <property type="protein sequence ID" value="WMD22645.1"/>
    <property type="molecule type" value="Genomic_DNA"/>
</dbReference>
<dbReference type="GO" id="GO:0032259">
    <property type="term" value="P:methylation"/>
    <property type="evidence" value="ECO:0007669"/>
    <property type="project" value="UniProtKB-KW"/>
</dbReference>
<keyword evidence="3" id="KW-0489">Methyltransferase</keyword>
<dbReference type="Pfam" id="PF13847">
    <property type="entry name" value="Methyltransf_31"/>
    <property type="match status" value="1"/>
</dbReference>
<gene>
    <name evidence="3" type="ORF">RAS12_09780</name>
</gene>
<reference evidence="3 4" key="1">
    <citation type="submission" date="2023-08" db="EMBL/GenBank/DDBJ databases">
        <title>Achromobacter seleniivolatilans sp. nov., isolated from seleniferous soil.</title>
        <authorList>
            <person name="Zhang S."/>
            <person name="Li K."/>
            <person name="Peng J."/>
            <person name="Zhao Q."/>
            <person name="Wang H."/>
            <person name="Guo Y."/>
        </authorList>
    </citation>
    <scope>NUCLEOTIDE SEQUENCE [LARGE SCALE GENOMIC DNA]</scope>
    <source>
        <strain evidence="3 4">R39</strain>
    </source>
</reference>
<dbReference type="Gene3D" id="3.40.50.150">
    <property type="entry name" value="Vaccinia Virus protein VP39"/>
    <property type="match status" value="1"/>
</dbReference>
<accession>A0ABY9M750</accession>
<organism evidence="3 4">
    <name type="scientific">Achromobacter seleniivolatilans</name>
    <dbReference type="NCBI Taxonomy" id="3047478"/>
    <lineage>
        <taxon>Bacteria</taxon>
        <taxon>Pseudomonadati</taxon>
        <taxon>Pseudomonadota</taxon>
        <taxon>Betaproteobacteria</taxon>
        <taxon>Burkholderiales</taxon>
        <taxon>Alcaligenaceae</taxon>
        <taxon>Achromobacter</taxon>
    </lineage>
</organism>
<name>A0ABY9M750_9BURK</name>
<evidence type="ECO:0000259" key="1">
    <source>
        <dbReference type="Pfam" id="PF10119"/>
    </source>
</evidence>
<dbReference type="SUPFAM" id="SSF53335">
    <property type="entry name" value="S-adenosyl-L-methionine-dependent methyltransferases"/>
    <property type="match status" value="1"/>
</dbReference>
<feature type="domain" description="Methyltransferase regulatory" evidence="1">
    <location>
        <begin position="221"/>
        <end position="305"/>
    </location>
</feature>
<evidence type="ECO:0000259" key="2">
    <source>
        <dbReference type="Pfam" id="PF13847"/>
    </source>
</evidence>
<protein>
    <submittedName>
        <fullName evidence="3">Class I SAM-dependent methyltransferase</fullName>
        <ecNumber evidence="3">2.1.1.-</ecNumber>
    </submittedName>
</protein>
<dbReference type="EC" id="2.1.1.-" evidence="3"/>
<dbReference type="InterPro" id="IPR025714">
    <property type="entry name" value="Methyltranfer_dom"/>
</dbReference>
<proteinExistence type="predicted"/>
<dbReference type="Proteomes" id="UP001234798">
    <property type="component" value="Chromosome"/>
</dbReference>
<keyword evidence="4" id="KW-1185">Reference proteome</keyword>
<evidence type="ECO:0000313" key="3">
    <source>
        <dbReference type="EMBL" id="WMD22645.1"/>
    </source>
</evidence>
<dbReference type="InterPro" id="IPR018773">
    <property type="entry name" value="MeTrfase_reg_dom_prd"/>
</dbReference>
<dbReference type="PANTHER" id="PTHR43667:SF2">
    <property type="entry name" value="FATTY ACID C-METHYL TRANSFERASE"/>
    <property type="match status" value="1"/>
</dbReference>
<dbReference type="PANTHER" id="PTHR43667">
    <property type="entry name" value="CYCLOPROPANE-FATTY-ACYL-PHOSPHOLIPID SYNTHASE"/>
    <property type="match status" value="1"/>
</dbReference>
<dbReference type="InterPro" id="IPR029063">
    <property type="entry name" value="SAM-dependent_MTases_sf"/>
</dbReference>
<evidence type="ECO:0000313" key="4">
    <source>
        <dbReference type="Proteomes" id="UP001234798"/>
    </source>
</evidence>
<dbReference type="InterPro" id="IPR050723">
    <property type="entry name" value="CFA/CMAS"/>
</dbReference>
<dbReference type="CDD" id="cd02440">
    <property type="entry name" value="AdoMet_MTases"/>
    <property type="match status" value="1"/>
</dbReference>
<dbReference type="RefSeq" id="WP_306947771.1">
    <property type="nucleotide sequence ID" value="NZ_CP132976.1"/>
</dbReference>